<name>A0A7R8WW20_9CRUS</name>
<dbReference type="Pfam" id="PF12706">
    <property type="entry name" value="Lactamase_B_2"/>
    <property type="match status" value="1"/>
</dbReference>
<gene>
    <name evidence="1" type="ORF">CTOB1V02_LOCUS15747</name>
</gene>
<dbReference type="SUPFAM" id="SSF56281">
    <property type="entry name" value="Metallo-hydrolase/oxidoreductase"/>
    <property type="match status" value="1"/>
</dbReference>
<evidence type="ECO:0000313" key="1">
    <source>
        <dbReference type="EMBL" id="CAD7237932.1"/>
    </source>
</evidence>
<dbReference type="InterPro" id="IPR001279">
    <property type="entry name" value="Metallo-B-lactamas"/>
</dbReference>
<reference evidence="1" key="1">
    <citation type="submission" date="2020-11" db="EMBL/GenBank/DDBJ databases">
        <authorList>
            <person name="Tran Van P."/>
        </authorList>
    </citation>
    <scope>NUCLEOTIDE SEQUENCE</scope>
</reference>
<sequence length="146" mass="15934">GNEQAKAIDIDSIHADYILLSHGHADHVLDVEQIAKRTGAKLIAGFEVATYYGNKGLDNHPMNHGGKWKFDFGTVKMVNAIHSSSLPDGTYAGHPGGFVIWDNAHCFYYSGDTALTMDMKLIPMTCPTLDFAVLCLGDNFTMGIEE</sequence>
<dbReference type="EMBL" id="OB693855">
    <property type="protein sequence ID" value="CAD7237932.1"/>
    <property type="molecule type" value="Genomic_DNA"/>
</dbReference>
<dbReference type="PANTHER" id="PTHR43546:SF3">
    <property type="entry name" value="UPF0173 METAL-DEPENDENT HYDROLASE MJ1163"/>
    <property type="match status" value="1"/>
</dbReference>
<dbReference type="Gene3D" id="3.60.15.10">
    <property type="entry name" value="Ribonuclease Z/Hydroxyacylglutathione hydrolase-like"/>
    <property type="match status" value="1"/>
</dbReference>
<dbReference type="GO" id="GO:0031123">
    <property type="term" value="P:RNA 3'-end processing"/>
    <property type="evidence" value="ECO:0007669"/>
    <property type="project" value="UniProtKB-ARBA"/>
</dbReference>
<organism evidence="1">
    <name type="scientific">Cyprideis torosa</name>
    <dbReference type="NCBI Taxonomy" id="163714"/>
    <lineage>
        <taxon>Eukaryota</taxon>
        <taxon>Metazoa</taxon>
        <taxon>Ecdysozoa</taxon>
        <taxon>Arthropoda</taxon>
        <taxon>Crustacea</taxon>
        <taxon>Oligostraca</taxon>
        <taxon>Ostracoda</taxon>
        <taxon>Podocopa</taxon>
        <taxon>Podocopida</taxon>
        <taxon>Cytherocopina</taxon>
        <taxon>Cytheroidea</taxon>
        <taxon>Cytherideidae</taxon>
        <taxon>Cyprideis</taxon>
    </lineage>
</organism>
<feature type="non-terminal residue" evidence="1">
    <location>
        <position position="1"/>
    </location>
</feature>
<dbReference type="CDD" id="cd06262">
    <property type="entry name" value="metallo-hydrolase-like_MBL-fold"/>
    <property type="match status" value="1"/>
</dbReference>
<dbReference type="PANTHER" id="PTHR43546">
    <property type="entry name" value="UPF0173 METAL-DEPENDENT HYDROLASE MJ1163-RELATED"/>
    <property type="match status" value="1"/>
</dbReference>
<dbReference type="OrthoDB" id="17458at2759"/>
<protein>
    <submittedName>
        <fullName evidence="1">Uncharacterized protein</fullName>
    </submittedName>
</protein>
<proteinExistence type="predicted"/>
<feature type="non-terminal residue" evidence="1">
    <location>
        <position position="146"/>
    </location>
</feature>
<dbReference type="AlphaFoldDB" id="A0A7R8WW20"/>
<dbReference type="InterPro" id="IPR036866">
    <property type="entry name" value="RibonucZ/Hydroxyglut_hydro"/>
</dbReference>
<accession>A0A7R8WW20</accession>
<dbReference type="InterPro" id="IPR050114">
    <property type="entry name" value="UPF0173_UPF0282_UlaG_hydrolase"/>
</dbReference>